<dbReference type="RefSeq" id="WP_371752926.1">
    <property type="nucleotide sequence ID" value="NZ_JAYJLD010000004.1"/>
</dbReference>
<accession>A0ABU5ZE86</accession>
<comment type="caution">
    <text evidence="1">The sequence shown here is derived from an EMBL/GenBank/DDBJ whole genome shotgun (WGS) entry which is preliminary data.</text>
</comment>
<name>A0ABU5ZE86_9BACL</name>
<dbReference type="EMBL" id="JAYJLD010000004">
    <property type="protein sequence ID" value="MEB3100809.1"/>
    <property type="molecule type" value="Genomic_DNA"/>
</dbReference>
<evidence type="ECO:0008006" key="3">
    <source>
        <dbReference type="Google" id="ProtNLM"/>
    </source>
</evidence>
<sequence>MVKVAVIGPQEIVQRVMDEGGQLAELEFHPVPYVREADSLENSLLIDHQVDVILYTGPVPYTIAKKNARSLKSALMYINYGGTGLYRVLFQMVKDGFIQQGTANRISIDFLNSEEVIGTFEELEIDYRQLEILELKEFVSSDEIVERHLQLWKNGKIDSVITCIVSVYKKLKELEVPVYCIMPTRTSIMASLRLALVNGKYKTSENNQIAACQFSLEATGNREQLLRFMSDALQTSMQQVAENIYLVFTTKGLVLSLTEGLKKLPGFMKKEHKIHMGIGIGITAKEAVLRSYMAYQKSEDEGDNVLYVIGDENSVIRIAGLEEHAERMEYQSRTYDEIIRNIASETKLSISTLSKIKYVSEALGKYDVTALELGKQLNITLRSARRILKALADEGYAQVIGGEQPILRGRPRQIYKLLI</sequence>
<evidence type="ECO:0000313" key="1">
    <source>
        <dbReference type="EMBL" id="MEB3100809.1"/>
    </source>
</evidence>
<keyword evidence="2" id="KW-1185">Reference proteome</keyword>
<evidence type="ECO:0000313" key="2">
    <source>
        <dbReference type="Proteomes" id="UP001310386"/>
    </source>
</evidence>
<dbReference type="Proteomes" id="UP001310386">
    <property type="component" value="Unassembled WGS sequence"/>
</dbReference>
<reference evidence="1" key="1">
    <citation type="submission" date="2023-12" db="EMBL/GenBank/DDBJ databases">
        <title>Fervidustalea candida gen. nov., sp. nov., a novel member of the family Paenibacillaceae isolated from a geothermal area.</title>
        <authorList>
            <person name="Li W.-J."/>
            <person name="Jiao J.-Y."/>
            <person name="Chen Y."/>
        </authorList>
    </citation>
    <scope>NUCLEOTIDE SEQUENCE</scope>
    <source>
        <strain evidence="1">SYSU GA230002</strain>
    </source>
</reference>
<proteinExistence type="predicted"/>
<gene>
    <name evidence="1" type="ORF">VF724_03955</name>
</gene>
<organism evidence="1 2">
    <name type="scientific">Ferviditalea candida</name>
    <dbReference type="NCBI Taxonomy" id="3108399"/>
    <lineage>
        <taxon>Bacteria</taxon>
        <taxon>Bacillati</taxon>
        <taxon>Bacillota</taxon>
        <taxon>Bacilli</taxon>
        <taxon>Bacillales</taxon>
        <taxon>Paenibacillaceae</taxon>
        <taxon>Ferviditalea</taxon>
    </lineage>
</organism>
<protein>
    <recommendedName>
        <fullName evidence="3">Transcriptional regulator</fullName>
    </recommendedName>
</protein>